<dbReference type="SMART" id="SM00368">
    <property type="entry name" value="LRR_RI"/>
    <property type="match status" value="6"/>
</dbReference>
<dbReference type="Gene3D" id="3.80.10.10">
    <property type="entry name" value="Ribonuclease Inhibitor"/>
    <property type="match status" value="1"/>
</dbReference>
<keyword evidence="1" id="KW-0433">Leucine-rich repeat</keyword>
<dbReference type="AlphaFoldDB" id="A0A7L1HVI8"/>
<dbReference type="PANTHER" id="PTHR24112:SF9">
    <property type="entry name" value="PROTEIN PHOSPHATASE 1 REGULATORY SUBUNIT 37"/>
    <property type="match status" value="1"/>
</dbReference>
<accession>A0A7L1HVI8</accession>
<dbReference type="SUPFAM" id="SSF52047">
    <property type="entry name" value="RNI-like"/>
    <property type="match status" value="1"/>
</dbReference>
<comment type="caution">
    <text evidence="7">The sequence shown here is derived from an EMBL/GenBank/DDBJ whole genome shotgun (WGS) entry which is preliminary data.</text>
</comment>
<dbReference type="Pfam" id="PF13516">
    <property type="entry name" value="LRR_6"/>
    <property type="match status" value="3"/>
</dbReference>
<feature type="compositionally biased region" description="Polar residues" evidence="6">
    <location>
        <begin position="405"/>
        <end position="414"/>
    </location>
</feature>
<feature type="compositionally biased region" description="Basic and acidic residues" evidence="6">
    <location>
        <begin position="338"/>
        <end position="351"/>
    </location>
</feature>
<feature type="non-terminal residue" evidence="7">
    <location>
        <position position="516"/>
    </location>
</feature>
<feature type="non-terminal residue" evidence="7">
    <location>
        <position position="1"/>
    </location>
</feature>
<protein>
    <recommendedName>
        <fullName evidence="4">Protein phosphatase 1 regulatory subunit 37</fullName>
    </recommendedName>
    <alternativeName>
        <fullName evidence="5">Leucine-rich repeat-containing protein 68</fullName>
    </alternativeName>
</protein>
<evidence type="ECO:0000256" key="5">
    <source>
        <dbReference type="ARBA" id="ARBA00041209"/>
    </source>
</evidence>
<comment type="similarity">
    <text evidence="3">Belongs to the PPP1R37 family.</text>
</comment>
<dbReference type="InterPro" id="IPR001611">
    <property type="entry name" value="Leu-rich_rpt"/>
</dbReference>
<feature type="region of interest" description="Disordered" evidence="6">
    <location>
        <begin position="231"/>
        <end position="490"/>
    </location>
</feature>
<dbReference type="CDD" id="cd00116">
    <property type="entry name" value="LRR_RI"/>
    <property type="match status" value="1"/>
</dbReference>
<organism evidence="7 8">
    <name type="scientific">Nycticryphes semicollaris</name>
    <dbReference type="NCBI Taxonomy" id="227226"/>
    <lineage>
        <taxon>Eukaryota</taxon>
        <taxon>Metazoa</taxon>
        <taxon>Chordata</taxon>
        <taxon>Craniata</taxon>
        <taxon>Vertebrata</taxon>
        <taxon>Euteleostomi</taxon>
        <taxon>Archelosauria</taxon>
        <taxon>Archosauria</taxon>
        <taxon>Dinosauria</taxon>
        <taxon>Saurischia</taxon>
        <taxon>Theropoda</taxon>
        <taxon>Coelurosauria</taxon>
        <taxon>Aves</taxon>
        <taxon>Neognathae</taxon>
        <taxon>Neoaves</taxon>
        <taxon>Charadriiformes</taxon>
        <taxon>Rostratulidae</taxon>
        <taxon>Nycticryphes</taxon>
    </lineage>
</organism>
<proteinExistence type="inferred from homology"/>
<dbReference type="PROSITE" id="PS51450">
    <property type="entry name" value="LRR"/>
    <property type="match status" value="1"/>
</dbReference>
<dbReference type="Proteomes" id="UP000586634">
    <property type="component" value="Unassembled WGS sequence"/>
</dbReference>
<dbReference type="EMBL" id="VXBJ01005085">
    <property type="protein sequence ID" value="NXN29586.1"/>
    <property type="molecule type" value="Genomic_DNA"/>
</dbReference>
<gene>
    <name evidence="7" type="primary">Ppp1r37</name>
    <name evidence="7" type="ORF">NYCSEM_R15292</name>
</gene>
<keyword evidence="8" id="KW-1185">Reference proteome</keyword>
<dbReference type="PANTHER" id="PTHR24112">
    <property type="entry name" value="LEUCINE-RICH REPEAT, ISOFORM F-RELATED"/>
    <property type="match status" value="1"/>
</dbReference>
<evidence type="ECO:0000313" key="7">
    <source>
        <dbReference type="EMBL" id="NXN29586.1"/>
    </source>
</evidence>
<evidence type="ECO:0000313" key="8">
    <source>
        <dbReference type="Proteomes" id="UP000586634"/>
    </source>
</evidence>
<evidence type="ECO:0000256" key="3">
    <source>
        <dbReference type="ARBA" id="ARBA00038315"/>
    </source>
</evidence>
<evidence type="ECO:0000256" key="6">
    <source>
        <dbReference type="SAM" id="MobiDB-lite"/>
    </source>
</evidence>
<evidence type="ECO:0000256" key="1">
    <source>
        <dbReference type="ARBA" id="ARBA00022614"/>
    </source>
</evidence>
<feature type="compositionally biased region" description="Acidic residues" evidence="6">
    <location>
        <begin position="247"/>
        <end position="256"/>
    </location>
</feature>
<dbReference type="OrthoDB" id="10034042at2759"/>
<feature type="compositionally biased region" description="Acidic residues" evidence="6">
    <location>
        <begin position="285"/>
        <end position="309"/>
    </location>
</feature>
<keyword evidence="2" id="KW-0677">Repeat</keyword>
<sequence length="516" mass="55777">LTFSATALKMNMNLRELYLADNKLNGLQDSAQLGNLLKFNCYIQILDLRNNHILDSGLAYICEGLKEQRKGLVTLVLWNNQLTHTGMAYLGMTLPHTQSLETLNLGHNPIGNEGVRNLKNGLIGNRSVLRLGLASTKLTCEGAVAVAEFIAESPRLLRLDLRENEIKTGGLMALSLALKVNHSLLRLDLDREPKKESVKSFIETQKALLAEIQNGCKRNFILAKEKEEKEQKLQQSASMPEITVTEPLEEGLVEDGGDSRATPALEEGEEARETLMASENGAAEPVEDDDDNRGDVTDSDSDTDEEVDAGLETKDLSKELQCPDDGAAVLQPPPLSPEKPKDRPPPLHVAEETPSPAASAHPQGNERRISVSSPGRGHKIFVVTRVETLPDRAADATCLREDTDGTTVKPTQPQSPAPTAKPQLPSPQANGAVPESAAGPNAERGDPSNCESAARDAPLPNGLKMDFARALPEPASDGEGKTGSYVAEHELSCSKNERELEELLLEASQDAGQELL</sequence>
<reference evidence="7 8" key="1">
    <citation type="submission" date="2019-09" db="EMBL/GenBank/DDBJ databases">
        <title>Bird 10,000 Genomes (B10K) Project - Family phase.</title>
        <authorList>
            <person name="Zhang G."/>
        </authorList>
    </citation>
    <scope>NUCLEOTIDE SEQUENCE [LARGE SCALE GENOMIC DNA]</scope>
    <source>
        <strain evidence="7">B10K-DU-002-14</strain>
        <tissue evidence="7">Muscle</tissue>
    </source>
</reference>
<dbReference type="InterPro" id="IPR032675">
    <property type="entry name" value="LRR_dom_sf"/>
</dbReference>
<evidence type="ECO:0000256" key="4">
    <source>
        <dbReference type="ARBA" id="ARBA00040684"/>
    </source>
</evidence>
<evidence type="ECO:0000256" key="2">
    <source>
        <dbReference type="ARBA" id="ARBA00022737"/>
    </source>
</evidence>
<dbReference type="InterPro" id="IPR051279">
    <property type="entry name" value="PP1-Reg/Actin-Interact_Protein"/>
</dbReference>
<name>A0A7L1HVI8_9CHAR</name>
<feature type="compositionally biased region" description="Basic and acidic residues" evidence="6">
    <location>
        <begin position="388"/>
        <end position="403"/>
    </location>
</feature>